<dbReference type="GO" id="GO:0016042">
    <property type="term" value="P:lipid catabolic process"/>
    <property type="evidence" value="ECO:0007669"/>
    <property type="project" value="UniProtKB-KW"/>
</dbReference>
<evidence type="ECO:0000256" key="3">
    <source>
        <dbReference type="ARBA" id="ARBA00022963"/>
    </source>
</evidence>
<comment type="caution">
    <text evidence="6">The sequence shown here is derived from an EMBL/GenBank/DDBJ whole genome shotgun (WGS) entry which is preliminary data.</text>
</comment>
<evidence type="ECO:0000313" key="6">
    <source>
        <dbReference type="EMBL" id="KAJ9608755.1"/>
    </source>
</evidence>
<dbReference type="GO" id="GO:0003847">
    <property type="term" value="F:1-alkyl-2-acetylglycerophosphocholine esterase activity"/>
    <property type="evidence" value="ECO:0007669"/>
    <property type="project" value="UniProtKB-EC"/>
</dbReference>
<evidence type="ECO:0000256" key="5">
    <source>
        <dbReference type="SAM" id="SignalP"/>
    </source>
</evidence>
<dbReference type="Pfam" id="PF03403">
    <property type="entry name" value="PAF-AH_p_II"/>
    <property type="match status" value="2"/>
</dbReference>
<evidence type="ECO:0000256" key="1">
    <source>
        <dbReference type="ARBA" id="ARBA00013201"/>
    </source>
</evidence>
<keyword evidence="4" id="KW-0443">Lipid metabolism</keyword>
<reference evidence="6" key="1">
    <citation type="submission" date="2022-10" db="EMBL/GenBank/DDBJ databases">
        <title>Culturing micro-colonial fungi from biological soil crusts in the Mojave desert and describing Neophaeococcomyces mojavensis, and introducing the new genera and species Taxawa tesnikishii.</title>
        <authorList>
            <person name="Kurbessoian T."/>
            <person name="Stajich J.E."/>
        </authorList>
    </citation>
    <scope>NUCLEOTIDE SEQUENCE</scope>
    <source>
        <strain evidence="6">TK_41</strain>
    </source>
</reference>
<dbReference type="EMBL" id="JAPDRK010000009">
    <property type="protein sequence ID" value="KAJ9608755.1"/>
    <property type="molecule type" value="Genomic_DNA"/>
</dbReference>
<sequence>MLLSQFFVATAVYASNAVAATLPTPSGPHGVAFATLELINPKLLDPWAPSKSLRRMMVSGFYPTGNRKHCQPKTIPYMPPSTAAIYDKMYSSIGLPPGSFESIKLPVCDVNITAKRPNHPQYPVLLFSPGLGNSRLLYGAMAQSLASQGYVVITIDHPYDAAVVEFPDGSLTLAANISTVDQITRAVEVHRKDASFLLDQLHNTTVTHQLFAGLRGSLDLGNIKMLGHSLGGATAAAVVLQDDRVHAGINLDGTFFGPVLQKGLDLPFMIFAHQGKNESNDPSWAKVWPLLNSSKVQVAIDGTQHGSYVDFPILLKTLGLKSARLAELEGLIGTVEGERMLDILTTYIKAFFDFVGGKPAYAGLQGPTKDFPEVDVIHSSLVKHG</sequence>
<evidence type="ECO:0000256" key="4">
    <source>
        <dbReference type="ARBA" id="ARBA00023098"/>
    </source>
</evidence>
<feature type="signal peptide" evidence="5">
    <location>
        <begin position="1"/>
        <end position="19"/>
    </location>
</feature>
<dbReference type="Gene3D" id="3.40.50.1820">
    <property type="entry name" value="alpha/beta hydrolase"/>
    <property type="match status" value="1"/>
</dbReference>
<gene>
    <name evidence="6" type="ORF">H2200_006526</name>
</gene>
<keyword evidence="3" id="KW-0442">Lipid degradation</keyword>
<dbReference type="PANTHER" id="PTHR10272">
    <property type="entry name" value="PLATELET-ACTIVATING FACTOR ACETYLHYDROLASE"/>
    <property type="match status" value="1"/>
</dbReference>
<name>A0AA38X8I1_9EURO</name>
<accession>A0AA38X8I1</accession>
<feature type="chain" id="PRO_5041293252" description="1-alkyl-2-acetylglycerophosphocholine esterase" evidence="5">
    <location>
        <begin position="20"/>
        <end position="385"/>
    </location>
</feature>
<evidence type="ECO:0000256" key="2">
    <source>
        <dbReference type="ARBA" id="ARBA00022801"/>
    </source>
</evidence>
<proteinExistence type="predicted"/>
<dbReference type="PANTHER" id="PTHR10272:SF14">
    <property type="entry name" value="PAF ACETYLHYDROLASE FAMILY PROTEIN"/>
    <property type="match status" value="1"/>
</dbReference>
<dbReference type="Proteomes" id="UP001172673">
    <property type="component" value="Unassembled WGS sequence"/>
</dbReference>
<keyword evidence="5" id="KW-0732">Signal</keyword>
<organism evidence="6 7">
    <name type="scientific">Cladophialophora chaetospira</name>
    <dbReference type="NCBI Taxonomy" id="386627"/>
    <lineage>
        <taxon>Eukaryota</taxon>
        <taxon>Fungi</taxon>
        <taxon>Dikarya</taxon>
        <taxon>Ascomycota</taxon>
        <taxon>Pezizomycotina</taxon>
        <taxon>Eurotiomycetes</taxon>
        <taxon>Chaetothyriomycetidae</taxon>
        <taxon>Chaetothyriales</taxon>
        <taxon>Herpotrichiellaceae</taxon>
        <taxon>Cladophialophora</taxon>
    </lineage>
</organism>
<dbReference type="SUPFAM" id="SSF53474">
    <property type="entry name" value="alpha/beta-Hydrolases"/>
    <property type="match status" value="1"/>
</dbReference>
<keyword evidence="7" id="KW-1185">Reference proteome</keyword>
<protein>
    <recommendedName>
        <fullName evidence="1">1-alkyl-2-acetylglycerophosphocholine esterase</fullName>
        <ecNumber evidence="1">3.1.1.47</ecNumber>
    </recommendedName>
</protein>
<evidence type="ECO:0000313" key="7">
    <source>
        <dbReference type="Proteomes" id="UP001172673"/>
    </source>
</evidence>
<dbReference type="InterPro" id="IPR029058">
    <property type="entry name" value="AB_hydrolase_fold"/>
</dbReference>
<dbReference type="AlphaFoldDB" id="A0AA38X8I1"/>
<dbReference type="EC" id="3.1.1.47" evidence="1"/>
<keyword evidence="2" id="KW-0378">Hydrolase</keyword>